<evidence type="ECO:0000259" key="6">
    <source>
        <dbReference type="Pfam" id="PF01694"/>
    </source>
</evidence>
<feature type="transmembrane region" description="Helical" evidence="5">
    <location>
        <begin position="151"/>
        <end position="172"/>
    </location>
</feature>
<dbReference type="Pfam" id="PF01694">
    <property type="entry name" value="Rhomboid"/>
    <property type="match status" value="1"/>
</dbReference>
<reference evidence="7 8" key="1">
    <citation type="submission" date="2019-10" db="EMBL/GenBank/DDBJ databases">
        <title>Isolation and characterization of Methanoculleus sp. Wushi-C6 from a hot spring well.</title>
        <authorList>
            <person name="Chen S.-C."/>
            <person name="Lan Z.-H."/>
            <person name="You Y.-T."/>
            <person name="Lai M.-C."/>
        </authorList>
    </citation>
    <scope>NUCLEOTIDE SEQUENCE [LARGE SCALE GENOMIC DNA]</scope>
    <source>
        <strain evidence="7 8">Wushi-C6</strain>
    </source>
</reference>
<dbReference type="EMBL" id="WBKO01000001">
    <property type="protein sequence ID" value="MDV2480714.1"/>
    <property type="molecule type" value="Genomic_DNA"/>
</dbReference>
<organism evidence="7 8">
    <name type="scientific">Methanoculleus caldifontis</name>
    <dbReference type="NCBI Taxonomy" id="2651577"/>
    <lineage>
        <taxon>Archaea</taxon>
        <taxon>Methanobacteriati</taxon>
        <taxon>Methanobacteriota</taxon>
        <taxon>Stenosarchaea group</taxon>
        <taxon>Methanomicrobia</taxon>
        <taxon>Methanomicrobiales</taxon>
        <taxon>Methanomicrobiaceae</taxon>
        <taxon>Methanoculleus</taxon>
    </lineage>
</organism>
<feature type="transmembrane region" description="Helical" evidence="5">
    <location>
        <begin position="92"/>
        <end position="111"/>
    </location>
</feature>
<protein>
    <submittedName>
        <fullName evidence="7">Rhomboid family intramembrane serine protease</fullName>
    </submittedName>
</protein>
<dbReference type="SUPFAM" id="SSF144091">
    <property type="entry name" value="Rhomboid-like"/>
    <property type="match status" value="1"/>
</dbReference>
<sequence length="266" mass="29069">MVAVSEKFAFVLGYAKTVPGSVYIHFLTLVVGITALLIIFQHSILHLIPMDFTLDHIFLNMTTPNPSSMFLSNYMHNPFDPTHITNNLSTTAFLLFAVFIAGTVVLPAIGYRMPPRFFLLTYLIFFLLLPFAISGISIWSARITGKSWSSGFSGISFALFGLLVFLMLSWAYTTTLQSPNRDTCRSVFVLLSMTLICLISVIAVILLDLRTQNVNVYAHLGGFALGLLVPALVGMGLTAETRGQKAAVAAMLGLVILLPSVGWLVV</sequence>
<dbReference type="InterPro" id="IPR022764">
    <property type="entry name" value="Peptidase_S54_rhomboid_dom"/>
</dbReference>
<comment type="caution">
    <text evidence="7">The sequence shown here is derived from an EMBL/GenBank/DDBJ whole genome shotgun (WGS) entry which is preliminary data.</text>
</comment>
<proteinExistence type="predicted"/>
<dbReference type="InterPro" id="IPR035952">
    <property type="entry name" value="Rhomboid-like_sf"/>
</dbReference>
<feature type="transmembrane region" description="Helical" evidence="5">
    <location>
        <begin position="246"/>
        <end position="265"/>
    </location>
</feature>
<dbReference type="RefSeq" id="WP_317063683.1">
    <property type="nucleotide sequence ID" value="NZ_WBKO01000001.1"/>
</dbReference>
<accession>A0ABU3WY40</accession>
<comment type="subcellular location">
    <subcellularLocation>
        <location evidence="1">Membrane</location>
        <topology evidence="1">Multi-pass membrane protein</topology>
    </subcellularLocation>
</comment>
<keyword evidence="8" id="KW-1185">Reference proteome</keyword>
<dbReference type="Gene3D" id="1.20.1540.10">
    <property type="entry name" value="Rhomboid-like"/>
    <property type="match status" value="1"/>
</dbReference>
<evidence type="ECO:0000256" key="2">
    <source>
        <dbReference type="ARBA" id="ARBA00022692"/>
    </source>
</evidence>
<name>A0ABU3WY40_9EURY</name>
<keyword evidence="4 5" id="KW-0472">Membrane</keyword>
<keyword evidence="2 5" id="KW-0812">Transmembrane</keyword>
<evidence type="ECO:0000256" key="3">
    <source>
        <dbReference type="ARBA" id="ARBA00022989"/>
    </source>
</evidence>
<evidence type="ECO:0000313" key="8">
    <source>
        <dbReference type="Proteomes" id="UP001281203"/>
    </source>
</evidence>
<dbReference type="GO" id="GO:0006508">
    <property type="term" value="P:proteolysis"/>
    <property type="evidence" value="ECO:0007669"/>
    <property type="project" value="UniProtKB-KW"/>
</dbReference>
<gene>
    <name evidence="7" type="ORF">F8E02_01570</name>
</gene>
<feature type="transmembrane region" description="Helical" evidence="5">
    <location>
        <begin position="20"/>
        <end position="40"/>
    </location>
</feature>
<feature type="transmembrane region" description="Helical" evidence="5">
    <location>
        <begin position="214"/>
        <end position="234"/>
    </location>
</feature>
<keyword evidence="7" id="KW-0645">Protease</keyword>
<feature type="transmembrane region" description="Helical" evidence="5">
    <location>
        <begin position="187"/>
        <end position="207"/>
    </location>
</feature>
<evidence type="ECO:0000256" key="1">
    <source>
        <dbReference type="ARBA" id="ARBA00004141"/>
    </source>
</evidence>
<feature type="transmembrane region" description="Helical" evidence="5">
    <location>
        <begin position="117"/>
        <end position="139"/>
    </location>
</feature>
<keyword evidence="7" id="KW-0378">Hydrolase</keyword>
<evidence type="ECO:0000256" key="5">
    <source>
        <dbReference type="SAM" id="Phobius"/>
    </source>
</evidence>
<dbReference type="Proteomes" id="UP001281203">
    <property type="component" value="Unassembled WGS sequence"/>
</dbReference>
<feature type="domain" description="Peptidase S54 rhomboid" evidence="6">
    <location>
        <begin position="101"/>
        <end position="233"/>
    </location>
</feature>
<keyword evidence="3 5" id="KW-1133">Transmembrane helix</keyword>
<evidence type="ECO:0000256" key="4">
    <source>
        <dbReference type="ARBA" id="ARBA00023136"/>
    </source>
</evidence>
<dbReference type="GO" id="GO:0008233">
    <property type="term" value="F:peptidase activity"/>
    <property type="evidence" value="ECO:0007669"/>
    <property type="project" value="UniProtKB-KW"/>
</dbReference>
<evidence type="ECO:0000313" key="7">
    <source>
        <dbReference type="EMBL" id="MDV2480714.1"/>
    </source>
</evidence>